<dbReference type="EMBL" id="CP009111">
    <property type="protein sequence ID" value="ANS28669.1"/>
    <property type="molecule type" value="Genomic_DNA"/>
</dbReference>
<evidence type="ECO:0000259" key="2">
    <source>
        <dbReference type="Pfam" id="PF13462"/>
    </source>
</evidence>
<evidence type="ECO:0000313" key="3">
    <source>
        <dbReference type="EMBL" id="ANS28669.1"/>
    </source>
</evidence>
<dbReference type="Pfam" id="PF13462">
    <property type="entry name" value="Thioredoxin_4"/>
    <property type="match status" value="1"/>
</dbReference>
<dbReference type="AlphaFoldDB" id="A0A1B1K7W5"/>
<organism evidence="3 4">
    <name type="scientific">Rhodococcus opacus</name>
    <name type="common">Nocardia opaca</name>
    <dbReference type="NCBI Taxonomy" id="37919"/>
    <lineage>
        <taxon>Bacteria</taxon>
        <taxon>Bacillati</taxon>
        <taxon>Actinomycetota</taxon>
        <taxon>Actinomycetes</taxon>
        <taxon>Mycobacteriales</taxon>
        <taxon>Nocardiaceae</taxon>
        <taxon>Rhodococcus</taxon>
    </lineage>
</organism>
<name>A0A1B1K7W5_RHOOP</name>
<evidence type="ECO:0000313" key="4">
    <source>
        <dbReference type="Proteomes" id="UP000186108"/>
    </source>
</evidence>
<dbReference type="RefSeq" id="WP_065491352.1">
    <property type="nucleotide sequence ID" value="NZ_CP009111.1"/>
</dbReference>
<dbReference type="PATRIC" id="fig|37919.13.peg.4175"/>
<feature type="transmembrane region" description="Helical" evidence="1">
    <location>
        <begin position="29"/>
        <end position="47"/>
    </location>
</feature>
<sequence length="248" mass="26228">MSRDKTTRLPRPRLDFAAHDRRRTTRIRIASTAVLVIFAIVIGVLILTHTDADTPAAAPTAVTESGAIRLPADTAPTVGVREQPRHVLTIYEDFQCPICKKFESTFGGAIDALRNAGTLAVDYHPIAILDRSSSTHYSTRAANASLCVADESTATWQKFHTALFEHQPPEGGAGLNDRTLIDIARGAGASEAIGDCITAGTFSDWITASTNDVLADGVSATPTVELDGHPIDLTTPDALTAAVAAAVK</sequence>
<dbReference type="Gene3D" id="3.40.30.10">
    <property type="entry name" value="Glutaredoxin"/>
    <property type="match status" value="1"/>
</dbReference>
<dbReference type="SUPFAM" id="SSF52833">
    <property type="entry name" value="Thioredoxin-like"/>
    <property type="match status" value="1"/>
</dbReference>
<dbReference type="InterPro" id="IPR036249">
    <property type="entry name" value="Thioredoxin-like_sf"/>
</dbReference>
<accession>A0A1B1K7W5</accession>
<dbReference type="InterPro" id="IPR012336">
    <property type="entry name" value="Thioredoxin-like_fold"/>
</dbReference>
<keyword evidence="1" id="KW-1133">Transmembrane helix</keyword>
<feature type="domain" description="Thioredoxin-like fold" evidence="2">
    <location>
        <begin position="85"/>
        <end position="243"/>
    </location>
</feature>
<gene>
    <name evidence="3" type="ORF">R1CP_19935</name>
</gene>
<keyword evidence="1" id="KW-0472">Membrane</keyword>
<keyword evidence="1" id="KW-0812">Transmembrane</keyword>
<evidence type="ECO:0000256" key="1">
    <source>
        <dbReference type="SAM" id="Phobius"/>
    </source>
</evidence>
<protein>
    <submittedName>
        <fullName evidence="3">Putative oxidoreductase</fullName>
    </submittedName>
</protein>
<reference evidence="3 4" key="1">
    <citation type="submission" date="2014-07" db="EMBL/GenBank/DDBJ databases">
        <authorList>
            <person name="Zhang J.E."/>
            <person name="Yang H."/>
            <person name="Guo J."/>
            <person name="Deng Z."/>
            <person name="Luo H."/>
            <person name="Luo M."/>
            <person name="Zhao B."/>
        </authorList>
    </citation>
    <scope>NUCLEOTIDE SEQUENCE [LARGE SCALE GENOMIC DNA]</scope>
    <source>
        <strain evidence="3 4">1CP</strain>
    </source>
</reference>
<dbReference type="CDD" id="cd02972">
    <property type="entry name" value="DsbA_family"/>
    <property type="match status" value="1"/>
</dbReference>
<proteinExistence type="predicted"/>
<dbReference type="Proteomes" id="UP000186108">
    <property type="component" value="Chromosome"/>
</dbReference>